<dbReference type="Gene3D" id="2.60.120.560">
    <property type="entry name" value="Exo-inulinase, domain 1"/>
    <property type="match status" value="1"/>
</dbReference>
<evidence type="ECO:0008006" key="3">
    <source>
        <dbReference type="Google" id="ProtNLM"/>
    </source>
</evidence>
<organism evidence="1 2">
    <name type="scientific">Actinoplanes digitatis</name>
    <dbReference type="NCBI Taxonomy" id="1868"/>
    <lineage>
        <taxon>Bacteria</taxon>
        <taxon>Bacillati</taxon>
        <taxon>Actinomycetota</taxon>
        <taxon>Actinomycetes</taxon>
        <taxon>Micromonosporales</taxon>
        <taxon>Micromonosporaceae</taxon>
        <taxon>Actinoplanes</taxon>
    </lineage>
</organism>
<gene>
    <name evidence="1" type="ORF">BJ971_001384</name>
</gene>
<dbReference type="AlphaFoldDB" id="A0A7W7HU23"/>
<evidence type="ECO:0000313" key="2">
    <source>
        <dbReference type="Proteomes" id="UP000578112"/>
    </source>
</evidence>
<comment type="caution">
    <text evidence="1">The sequence shown here is derived from an EMBL/GenBank/DDBJ whole genome shotgun (WGS) entry which is preliminary data.</text>
</comment>
<evidence type="ECO:0000313" key="1">
    <source>
        <dbReference type="EMBL" id="MBB4760828.1"/>
    </source>
</evidence>
<protein>
    <recommendedName>
        <fullName evidence="3">3-keto-disaccharide hydrolase domain-containing protein</fullName>
    </recommendedName>
</protein>
<keyword evidence="2" id="KW-1185">Reference proteome</keyword>
<dbReference type="RefSeq" id="WP_184990863.1">
    <property type="nucleotide sequence ID" value="NZ_BOMK01000078.1"/>
</dbReference>
<sequence>MVVAQGMVIGPAAADEDTDVTSAGTRGAPFRPSLGRKSGLVTNSYAYRNPRDRNARRSAVWEVTAGSLFAAGDSGDTGKIDDGAPGRRSDRFTGSAVFRMNTRRADFGDVEVAFDLNIAGQGSTSYTPAISYDGVHIWLRHRTQYHLYAVSVARRDGKVLIKKKCPGGPSNGGTYYVLGAQVPGYPILRNTWRPVSATVRNNPDGSVTVAGFIDGEPVVSAVDTGVGCAPITQVAAVGIRGDNTRFRFADFTVTQLQ</sequence>
<proteinExistence type="predicted"/>
<name>A0A7W7HU23_9ACTN</name>
<dbReference type="Proteomes" id="UP000578112">
    <property type="component" value="Unassembled WGS sequence"/>
</dbReference>
<accession>A0A7W7HU23</accession>
<reference evidence="1 2" key="1">
    <citation type="submission" date="2020-08" db="EMBL/GenBank/DDBJ databases">
        <title>Sequencing the genomes of 1000 actinobacteria strains.</title>
        <authorList>
            <person name="Klenk H.-P."/>
        </authorList>
    </citation>
    <scope>NUCLEOTIDE SEQUENCE [LARGE SCALE GENOMIC DNA]</scope>
    <source>
        <strain evidence="1 2">DSM 43149</strain>
    </source>
</reference>
<dbReference type="EMBL" id="JACHNH010000001">
    <property type="protein sequence ID" value="MBB4760828.1"/>
    <property type="molecule type" value="Genomic_DNA"/>
</dbReference>